<dbReference type="InterPro" id="IPR006674">
    <property type="entry name" value="HD_domain"/>
</dbReference>
<dbReference type="FunFam" id="3.30.460.10:FF:000001">
    <property type="entry name" value="GTP pyrophosphokinase RelA"/>
    <property type="match status" value="1"/>
</dbReference>
<dbReference type="SUPFAM" id="SSF109604">
    <property type="entry name" value="HD-domain/PDEase-like"/>
    <property type="match status" value="1"/>
</dbReference>
<dbReference type="InterPro" id="IPR004095">
    <property type="entry name" value="TGS"/>
</dbReference>
<dbReference type="Gene3D" id="3.30.70.260">
    <property type="match status" value="1"/>
</dbReference>
<dbReference type="STRING" id="573061.Clocel_2071"/>
<comment type="similarity">
    <text evidence="4">Belongs to the relA/spoT family.</text>
</comment>
<dbReference type="GO" id="GO:0008728">
    <property type="term" value="F:GTP diphosphokinase activity"/>
    <property type="evidence" value="ECO:0007669"/>
    <property type="project" value="UniProtKB-EC"/>
</dbReference>
<dbReference type="UniPathway" id="UPA00908">
    <property type="reaction ID" value="UER00884"/>
</dbReference>
<dbReference type="Pfam" id="PF13291">
    <property type="entry name" value="ACT_4"/>
    <property type="match status" value="1"/>
</dbReference>
<dbReference type="Pfam" id="PF13328">
    <property type="entry name" value="HD_4"/>
    <property type="match status" value="1"/>
</dbReference>
<dbReference type="EC" id="2.7.6.5" evidence="2"/>
<dbReference type="OrthoDB" id="9805041at2"/>
<dbReference type="CDD" id="cd04876">
    <property type="entry name" value="ACT_RelA-SpoT"/>
    <property type="match status" value="1"/>
</dbReference>
<dbReference type="Gene3D" id="3.30.460.10">
    <property type="entry name" value="Beta Polymerase, domain 2"/>
    <property type="match status" value="1"/>
</dbReference>
<dbReference type="CDD" id="cd05399">
    <property type="entry name" value="NT_Rel-Spo_like"/>
    <property type="match status" value="1"/>
</dbReference>
<keyword evidence="8" id="KW-0808">Transferase</keyword>
<dbReference type="SUPFAM" id="SSF55021">
    <property type="entry name" value="ACT-like"/>
    <property type="match status" value="1"/>
</dbReference>
<dbReference type="HOGENOM" id="CLU_012300_3_0_9"/>
<evidence type="ECO:0000256" key="3">
    <source>
        <dbReference type="ARBA" id="ARBA00048244"/>
    </source>
</evidence>
<dbReference type="FunFam" id="3.10.20.30:FF:000002">
    <property type="entry name" value="GTP pyrophosphokinase (RelA/SpoT)"/>
    <property type="match status" value="1"/>
</dbReference>
<dbReference type="Gene3D" id="1.10.3210.10">
    <property type="entry name" value="Hypothetical protein af1432"/>
    <property type="match status" value="1"/>
</dbReference>
<evidence type="ECO:0000256" key="4">
    <source>
        <dbReference type="RuleBase" id="RU003847"/>
    </source>
</evidence>
<protein>
    <recommendedName>
        <fullName evidence="2">GTP diphosphokinase</fullName>
        <ecNumber evidence="2">2.7.6.5</ecNumber>
    </recommendedName>
</protein>
<dbReference type="InterPro" id="IPR012675">
    <property type="entry name" value="Beta-grasp_dom_sf"/>
</dbReference>
<gene>
    <name evidence="8" type="ordered locus">Clocel_2071</name>
</gene>
<dbReference type="InterPro" id="IPR045865">
    <property type="entry name" value="ACT-like_dom_sf"/>
</dbReference>
<accession>D9SMU8</accession>
<dbReference type="AlphaFoldDB" id="D9SMU8"/>
<evidence type="ECO:0000259" key="5">
    <source>
        <dbReference type="PROSITE" id="PS51671"/>
    </source>
</evidence>
<dbReference type="SMART" id="SM00471">
    <property type="entry name" value="HDc"/>
    <property type="match status" value="1"/>
</dbReference>
<dbReference type="Pfam" id="PF19296">
    <property type="entry name" value="RelA_AH_RIS"/>
    <property type="match status" value="1"/>
</dbReference>
<dbReference type="GO" id="GO:0015970">
    <property type="term" value="P:guanosine tetraphosphate biosynthetic process"/>
    <property type="evidence" value="ECO:0007669"/>
    <property type="project" value="UniProtKB-UniPathway"/>
</dbReference>
<dbReference type="PANTHER" id="PTHR21262">
    <property type="entry name" value="GUANOSINE-3',5'-BIS DIPHOSPHATE 3'-PYROPHOSPHOHYDROLASE"/>
    <property type="match status" value="1"/>
</dbReference>
<dbReference type="InterPro" id="IPR003607">
    <property type="entry name" value="HD/PDEase_dom"/>
</dbReference>
<dbReference type="PANTHER" id="PTHR21262:SF31">
    <property type="entry name" value="GTP PYROPHOSPHOKINASE"/>
    <property type="match status" value="1"/>
</dbReference>
<dbReference type="SMART" id="SM00954">
    <property type="entry name" value="RelA_SpoT"/>
    <property type="match status" value="1"/>
</dbReference>
<dbReference type="Proteomes" id="UP000002730">
    <property type="component" value="Chromosome"/>
</dbReference>
<dbReference type="RefSeq" id="WP_010076967.1">
    <property type="nucleotide sequence ID" value="NC_014393.1"/>
</dbReference>
<evidence type="ECO:0000256" key="2">
    <source>
        <dbReference type="ARBA" id="ARBA00013251"/>
    </source>
</evidence>
<dbReference type="EMBL" id="CP002160">
    <property type="protein sequence ID" value="ADL51814.1"/>
    <property type="molecule type" value="Genomic_DNA"/>
</dbReference>
<dbReference type="KEGG" id="ccb:Clocel_2071"/>
<evidence type="ECO:0000313" key="9">
    <source>
        <dbReference type="Proteomes" id="UP000002730"/>
    </source>
</evidence>
<evidence type="ECO:0000313" key="8">
    <source>
        <dbReference type="EMBL" id="ADL51814.1"/>
    </source>
</evidence>
<dbReference type="PROSITE" id="PS51671">
    <property type="entry name" value="ACT"/>
    <property type="match status" value="1"/>
</dbReference>
<dbReference type="InterPro" id="IPR043519">
    <property type="entry name" value="NT_sf"/>
</dbReference>
<dbReference type="InterPro" id="IPR002912">
    <property type="entry name" value="ACT_dom"/>
</dbReference>
<feature type="domain" description="ACT" evidence="5">
    <location>
        <begin position="650"/>
        <end position="724"/>
    </location>
</feature>
<dbReference type="InterPro" id="IPR007685">
    <property type="entry name" value="RelA_SpoT"/>
</dbReference>
<dbReference type="InterPro" id="IPR045600">
    <property type="entry name" value="RelA/SpoT_AH_RIS"/>
</dbReference>
<feature type="domain" description="HD" evidence="6">
    <location>
        <begin position="43"/>
        <end position="142"/>
    </location>
</feature>
<name>D9SMU8_CLOC7</name>
<evidence type="ECO:0000256" key="1">
    <source>
        <dbReference type="ARBA" id="ARBA00004976"/>
    </source>
</evidence>
<dbReference type="InterPro" id="IPR012676">
    <property type="entry name" value="TGS-like"/>
</dbReference>
<evidence type="ECO:0000259" key="7">
    <source>
        <dbReference type="PROSITE" id="PS51880"/>
    </source>
</evidence>
<organism evidence="8 9">
    <name type="scientific">Clostridium cellulovorans (strain ATCC 35296 / DSM 3052 / OCM 3 / 743B)</name>
    <dbReference type="NCBI Taxonomy" id="573061"/>
    <lineage>
        <taxon>Bacteria</taxon>
        <taxon>Bacillati</taxon>
        <taxon>Bacillota</taxon>
        <taxon>Clostridia</taxon>
        <taxon>Eubacteriales</taxon>
        <taxon>Clostridiaceae</taxon>
        <taxon>Clostridium</taxon>
    </lineage>
</organism>
<proteinExistence type="inferred from homology"/>
<reference evidence="8 9" key="1">
    <citation type="submission" date="2010-08" db="EMBL/GenBank/DDBJ databases">
        <title>Complete sequence of Clostridium cellulovorans 743B.</title>
        <authorList>
            <consortium name="US DOE Joint Genome Institute"/>
            <person name="Lucas S."/>
            <person name="Copeland A."/>
            <person name="Lapidus A."/>
            <person name="Cheng J.-F."/>
            <person name="Bruce D."/>
            <person name="Goodwin L."/>
            <person name="Pitluck S."/>
            <person name="Chertkov O."/>
            <person name="Detter J.C."/>
            <person name="Han C."/>
            <person name="Tapia R."/>
            <person name="Land M."/>
            <person name="Hauser L."/>
            <person name="Chang Y.-J."/>
            <person name="Jeffries C."/>
            <person name="Kyrpides N."/>
            <person name="Ivanova N."/>
            <person name="Mikhailova N."/>
            <person name="Hemme C.L."/>
            <person name="Woyke T."/>
        </authorList>
    </citation>
    <scope>NUCLEOTIDE SEQUENCE [LARGE SCALE GENOMIC DNA]</scope>
    <source>
        <strain evidence="9">ATCC 35296 / DSM 3052 / OCM 3 / 743B</strain>
    </source>
</reference>
<dbReference type="PROSITE" id="PS51880">
    <property type="entry name" value="TGS"/>
    <property type="match status" value="1"/>
</dbReference>
<dbReference type="InterPro" id="IPR004811">
    <property type="entry name" value="RelA/Spo_fam"/>
</dbReference>
<keyword evidence="9" id="KW-1185">Reference proteome</keyword>
<sequence>MLDKLLQIIDENNMNVNKELIEKAYFFTEKAHEGQKRLSGEAYFIHPVEVAKILTEMGMDTATIVAGLLHDVVEDTDFTYEDMVREFTKEVADLVDGVTKLDKIHYRTKEEAQADNIRKMLLAMTKDIRVILIKLADRLHNMRTIKFQSPDKQKEIAKETMDIYAPLAHRLGIFKIKWELEDLCLRYLHSTEYYDLVQKIASKRTERENDIREIIDELINNLGASNIHADIDGRPKHFYSIYKKMVNKNKSLDQIFDLMAVRILVKTIKDCYATLGIVHTMYKPIPGRFKDYIAMPKPNMYQSLHTTVFAKNGKPFEIQIRTFDMHKTAEFGIAAHWKYKEGGSSNDKDFDNKLGWIRDVIEYQTEEANAKEFMENFKVDLFSDEVFVFTPAGKVINLPYESTPIDFAYRIHTDVGNRCIGAKVNGKIIPLDYKLKTGEIVDVMTSSLPKGPSIDWLSTVKSNHARSKIREWFKKAKREEQISKGKELLERESKRQGHNFGELSKVLVLGNFLKKGAVGTIEDLYVLVGTGTLSPSIIVTKLVETLNPKVPENITVDEINETISKKNKNKKVCKTPPGVMVKGERDILVRFAQCCSPIPGDDILGYITKGRGVSIHRRDCLNLETLIQEDATRIVDVEWGIESTQDFIADMQVEAYDRTGLLNEVVMTISDTKTSLQGINARTQKNDVATINLKVKVCNVKQLHDLMKKLRKLKGVIDVHRTSG</sequence>
<evidence type="ECO:0000259" key="6">
    <source>
        <dbReference type="PROSITE" id="PS51831"/>
    </source>
</evidence>
<dbReference type="SUPFAM" id="SSF81301">
    <property type="entry name" value="Nucleotidyltransferase"/>
    <property type="match status" value="1"/>
</dbReference>
<dbReference type="CDD" id="cd00077">
    <property type="entry name" value="HDc"/>
    <property type="match status" value="1"/>
</dbReference>
<dbReference type="FunFam" id="1.10.3210.10:FF:000001">
    <property type="entry name" value="GTP pyrophosphokinase RelA"/>
    <property type="match status" value="1"/>
</dbReference>
<dbReference type="PROSITE" id="PS51831">
    <property type="entry name" value="HD"/>
    <property type="match status" value="1"/>
</dbReference>
<dbReference type="GO" id="GO:0005886">
    <property type="term" value="C:plasma membrane"/>
    <property type="evidence" value="ECO:0007669"/>
    <property type="project" value="TreeGrafter"/>
</dbReference>
<dbReference type="NCBIfam" id="TIGR00691">
    <property type="entry name" value="spoT_relA"/>
    <property type="match status" value="1"/>
</dbReference>
<dbReference type="CDD" id="cd01668">
    <property type="entry name" value="TGS_RSH"/>
    <property type="match status" value="1"/>
</dbReference>
<dbReference type="Pfam" id="PF04607">
    <property type="entry name" value="RelA_SpoT"/>
    <property type="match status" value="1"/>
</dbReference>
<feature type="domain" description="TGS" evidence="7">
    <location>
        <begin position="384"/>
        <end position="445"/>
    </location>
</feature>
<dbReference type="Pfam" id="PF02824">
    <property type="entry name" value="TGS"/>
    <property type="match status" value="1"/>
</dbReference>
<comment type="catalytic activity">
    <reaction evidence="3">
        <text>GTP + ATP = guanosine 3'-diphosphate 5'-triphosphate + AMP</text>
        <dbReference type="Rhea" id="RHEA:22088"/>
        <dbReference type="ChEBI" id="CHEBI:30616"/>
        <dbReference type="ChEBI" id="CHEBI:37565"/>
        <dbReference type="ChEBI" id="CHEBI:142410"/>
        <dbReference type="ChEBI" id="CHEBI:456215"/>
        <dbReference type="EC" id="2.7.6.5"/>
    </reaction>
</comment>
<comment type="function">
    <text evidence="4">In eubacteria ppGpp (guanosine 3'-diphosphate 5'-diphosphate) is a mediator of the stringent response that coordinates a variety of cellular activities in response to changes in nutritional abundance.</text>
</comment>
<dbReference type="eggNOG" id="COG0317">
    <property type="taxonomic scope" value="Bacteria"/>
</dbReference>
<comment type="pathway">
    <text evidence="1">Purine metabolism; ppGpp biosynthesis; ppGpp from GTP: step 1/2.</text>
</comment>
<dbReference type="InterPro" id="IPR033655">
    <property type="entry name" value="TGS_RelA/SpoT"/>
</dbReference>
<dbReference type="Gene3D" id="3.10.20.30">
    <property type="match status" value="1"/>
</dbReference>
<dbReference type="SUPFAM" id="SSF81271">
    <property type="entry name" value="TGS-like"/>
    <property type="match status" value="1"/>
</dbReference>